<dbReference type="Proteomes" id="UP000092666">
    <property type="component" value="Unassembled WGS sequence"/>
</dbReference>
<evidence type="ECO:0000313" key="3">
    <source>
        <dbReference type="EMBL" id="OCF33052.1"/>
    </source>
</evidence>
<reference evidence="3 4" key="1">
    <citation type="submission" date="2013-07" db="EMBL/GenBank/DDBJ databases">
        <title>The Genome Sequence of Cryptococcus heveanensis BCC8398.</title>
        <authorList>
            <consortium name="The Broad Institute Genome Sequencing Platform"/>
            <person name="Cuomo C."/>
            <person name="Litvintseva A."/>
            <person name="Chen Y."/>
            <person name="Heitman J."/>
            <person name="Sun S."/>
            <person name="Springer D."/>
            <person name="Dromer F."/>
            <person name="Young S.K."/>
            <person name="Zeng Q."/>
            <person name="Gargeya S."/>
            <person name="Fitzgerald M."/>
            <person name="Abouelleil A."/>
            <person name="Alvarado L."/>
            <person name="Berlin A.M."/>
            <person name="Chapman S.B."/>
            <person name="Dewar J."/>
            <person name="Goldberg J."/>
            <person name="Griggs A."/>
            <person name="Gujja S."/>
            <person name="Hansen M."/>
            <person name="Howarth C."/>
            <person name="Imamovic A."/>
            <person name="Larimer J."/>
            <person name="McCowan C."/>
            <person name="Murphy C."/>
            <person name="Pearson M."/>
            <person name="Priest M."/>
            <person name="Roberts A."/>
            <person name="Saif S."/>
            <person name="Shea T."/>
            <person name="Sykes S."/>
            <person name="Wortman J."/>
            <person name="Nusbaum C."/>
            <person name="Birren B."/>
        </authorList>
    </citation>
    <scope>NUCLEOTIDE SEQUENCE [LARGE SCALE GENOMIC DNA]</scope>
    <source>
        <strain evidence="3 4">BCC8398</strain>
    </source>
</reference>
<gene>
    <name evidence="3" type="ORF">I316_05390</name>
</gene>
<evidence type="ECO:0008006" key="5">
    <source>
        <dbReference type="Google" id="ProtNLM"/>
    </source>
</evidence>
<keyword evidence="4" id="KW-1185">Reference proteome</keyword>
<dbReference type="AlphaFoldDB" id="A0A1B9GPR5"/>
<protein>
    <recommendedName>
        <fullName evidence="5">UDP-glycosyltransferases domain-containing protein</fullName>
    </recommendedName>
</protein>
<dbReference type="Gene3D" id="3.40.50.2000">
    <property type="entry name" value="Glycogen Phosphorylase B"/>
    <property type="match status" value="2"/>
</dbReference>
<evidence type="ECO:0000256" key="2">
    <source>
        <dbReference type="ARBA" id="ARBA00022679"/>
    </source>
</evidence>
<evidence type="ECO:0000313" key="4">
    <source>
        <dbReference type="Proteomes" id="UP000092666"/>
    </source>
</evidence>
<dbReference type="GO" id="GO:0035251">
    <property type="term" value="F:UDP-glucosyltransferase activity"/>
    <property type="evidence" value="ECO:0007669"/>
    <property type="project" value="TreeGrafter"/>
</dbReference>
<dbReference type="CDD" id="cd03784">
    <property type="entry name" value="GT1_Gtf-like"/>
    <property type="match status" value="1"/>
</dbReference>
<dbReference type="OrthoDB" id="5835829at2759"/>
<dbReference type="PANTHER" id="PTHR48047">
    <property type="entry name" value="GLYCOSYLTRANSFERASE"/>
    <property type="match status" value="1"/>
</dbReference>
<accession>A0A1B9GPR5</accession>
<dbReference type="SUPFAM" id="SSF53756">
    <property type="entry name" value="UDP-Glycosyltransferase/glycogen phosphorylase"/>
    <property type="match status" value="1"/>
</dbReference>
<name>A0A1B9GPR5_9TREE</name>
<dbReference type="Pfam" id="PF00201">
    <property type="entry name" value="UDPGT"/>
    <property type="match status" value="1"/>
</dbReference>
<reference evidence="4" key="2">
    <citation type="submission" date="2013-12" db="EMBL/GenBank/DDBJ databases">
        <title>Evolution of pathogenesis and genome organization in the Tremellales.</title>
        <authorList>
            <person name="Cuomo C."/>
            <person name="Litvintseva A."/>
            <person name="Heitman J."/>
            <person name="Chen Y."/>
            <person name="Sun S."/>
            <person name="Springer D."/>
            <person name="Dromer F."/>
            <person name="Young S."/>
            <person name="Zeng Q."/>
            <person name="Chapman S."/>
            <person name="Gujja S."/>
            <person name="Saif S."/>
            <person name="Birren B."/>
        </authorList>
    </citation>
    <scope>NUCLEOTIDE SEQUENCE [LARGE SCALE GENOMIC DNA]</scope>
    <source>
        <strain evidence="4">BCC8398</strain>
    </source>
</reference>
<proteinExistence type="inferred from homology"/>
<keyword evidence="2" id="KW-0808">Transferase</keyword>
<sequence length="513" mass="57028">MAIITSPPKHFFICPLPVWGHLRPGISLIPNILRRHGNAYITILIPFIHAIPAAREFERYGTDAEELNFKERVKVIHYGEGEKKVHAKTGMEEMDPYLKTVGAAMSEIYPKILDHEPVLDKLTQAEIEPFNVKPDVAILDIGVCLTSLAFVCECNKERDLKISTVMFSPTGSQHAAWAFVDDPRLPWDSYATRAKKIVAAPESEKDKVYNEVLGENEDVVQIVDSSPIYVFEAQPIQPDMFYGYALGVMPTLPLATALVHAWPAFMGQGYKKVMADLGTTVLQIGAQLPDQSKNQTHLDDGPLKSFMDRALLEKGKNSVVYISFGTLLFPAKKRQLSILLDVLIALEIRFVLAQGIAPQEIQAMAKEKIDAANGTGIYVDWAPQFGILGHEATGWFLTHGGSNSTMEGLRMRVPMLSWPCDADQVWIANSLSSIHGAGYEFLQIRNGPSVRRTTYSGVKVEGTDEAIRKEFEDVFGGLEGDFGKKLRKGVERVGRQMDEDPLTEEDWGKLIAL</sequence>
<dbReference type="EMBL" id="KI669506">
    <property type="protein sequence ID" value="OCF33052.1"/>
    <property type="molecule type" value="Genomic_DNA"/>
</dbReference>
<comment type="similarity">
    <text evidence="1">Belongs to the UDP-glycosyltransferase family.</text>
</comment>
<organism evidence="3 4">
    <name type="scientific">Kwoniella heveanensis BCC8398</name>
    <dbReference type="NCBI Taxonomy" id="1296120"/>
    <lineage>
        <taxon>Eukaryota</taxon>
        <taxon>Fungi</taxon>
        <taxon>Dikarya</taxon>
        <taxon>Basidiomycota</taxon>
        <taxon>Agaricomycotina</taxon>
        <taxon>Tremellomycetes</taxon>
        <taxon>Tremellales</taxon>
        <taxon>Cryptococcaceae</taxon>
        <taxon>Kwoniella</taxon>
    </lineage>
</organism>
<dbReference type="InterPro" id="IPR002213">
    <property type="entry name" value="UDP_glucos_trans"/>
</dbReference>
<evidence type="ECO:0000256" key="1">
    <source>
        <dbReference type="ARBA" id="ARBA00009995"/>
    </source>
</evidence>